<comment type="caution">
    <text evidence="1">The sequence shown here is derived from an EMBL/GenBank/DDBJ whole genome shotgun (WGS) entry which is preliminary data.</text>
</comment>
<proteinExistence type="predicted"/>
<evidence type="ECO:0000313" key="1">
    <source>
        <dbReference type="EMBL" id="KAJ9597445.1"/>
    </source>
</evidence>
<feature type="non-terminal residue" evidence="1">
    <location>
        <position position="77"/>
    </location>
</feature>
<dbReference type="AlphaFoldDB" id="A0AAD8ENM8"/>
<dbReference type="Proteomes" id="UP001233999">
    <property type="component" value="Unassembled WGS sequence"/>
</dbReference>
<organism evidence="1 2">
    <name type="scientific">Diploptera punctata</name>
    <name type="common">Pacific beetle cockroach</name>
    <dbReference type="NCBI Taxonomy" id="6984"/>
    <lineage>
        <taxon>Eukaryota</taxon>
        <taxon>Metazoa</taxon>
        <taxon>Ecdysozoa</taxon>
        <taxon>Arthropoda</taxon>
        <taxon>Hexapoda</taxon>
        <taxon>Insecta</taxon>
        <taxon>Pterygota</taxon>
        <taxon>Neoptera</taxon>
        <taxon>Polyneoptera</taxon>
        <taxon>Dictyoptera</taxon>
        <taxon>Blattodea</taxon>
        <taxon>Blaberoidea</taxon>
        <taxon>Blaberidae</taxon>
        <taxon>Diplopterinae</taxon>
        <taxon>Diploptera</taxon>
    </lineage>
</organism>
<gene>
    <name evidence="1" type="ORF">L9F63_011702</name>
</gene>
<name>A0AAD8ENM8_DIPPU</name>
<evidence type="ECO:0000313" key="2">
    <source>
        <dbReference type="Proteomes" id="UP001233999"/>
    </source>
</evidence>
<keyword evidence="2" id="KW-1185">Reference proteome</keyword>
<reference evidence="1" key="1">
    <citation type="journal article" date="2023" name="IScience">
        <title>Live-bearing cockroach genome reveals convergent evolutionary mechanisms linked to viviparity in insects and beyond.</title>
        <authorList>
            <person name="Fouks B."/>
            <person name="Harrison M.C."/>
            <person name="Mikhailova A.A."/>
            <person name="Marchal E."/>
            <person name="English S."/>
            <person name="Carruthers M."/>
            <person name="Jennings E.C."/>
            <person name="Chiamaka E.L."/>
            <person name="Frigard R.A."/>
            <person name="Pippel M."/>
            <person name="Attardo G.M."/>
            <person name="Benoit J.B."/>
            <person name="Bornberg-Bauer E."/>
            <person name="Tobe S.S."/>
        </authorList>
    </citation>
    <scope>NUCLEOTIDE SEQUENCE</scope>
    <source>
        <strain evidence="1">Stay&amp;Tobe</strain>
    </source>
</reference>
<sequence>CSELSDGNLDLILGQIRVSVDDLRRRIMCAVLSRTTCFSHSNRDLCSYNRYIVRNPLQLPFLTTFFNNNRALNIVVN</sequence>
<accession>A0AAD8ENM8</accession>
<reference evidence="1" key="2">
    <citation type="submission" date="2023-05" db="EMBL/GenBank/DDBJ databases">
        <authorList>
            <person name="Fouks B."/>
        </authorList>
    </citation>
    <scope>NUCLEOTIDE SEQUENCE</scope>
    <source>
        <strain evidence="1">Stay&amp;Tobe</strain>
        <tissue evidence="1">Testes</tissue>
    </source>
</reference>
<protein>
    <submittedName>
        <fullName evidence="1">Uncharacterized protein</fullName>
    </submittedName>
</protein>
<dbReference type="EMBL" id="JASPKZ010001608">
    <property type="protein sequence ID" value="KAJ9597445.1"/>
    <property type="molecule type" value="Genomic_DNA"/>
</dbReference>
<feature type="non-terminal residue" evidence="1">
    <location>
        <position position="1"/>
    </location>
</feature>